<evidence type="ECO:0000313" key="2">
    <source>
        <dbReference type="EMBL" id="KIJ63649.1"/>
    </source>
</evidence>
<feature type="region of interest" description="Disordered" evidence="1">
    <location>
        <begin position="59"/>
        <end position="98"/>
    </location>
</feature>
<organism evidence="2 3">
    <name type="scientific">Hydnomerulius pinastri MD-312</name>
    <dbReference type="NCBI Taxonomy" id="994086"/>
    <lineage>
        <taxon>Eukaryota</taxon>
        <taxon>Fungi</taxon>
        <taxon>Dikarya</taxon>
        <taxon>Basidiomycota</taxon>
        <taxon>Agaricomycotina</taxon>
        <taxon>Agaricomycetes</taxon>
        <taxon>Agaricomycetidae</taxon>
        <taxon>Boletales</taxon>
        <taxon>Boletales incertae sedis</taxon>
        <taxon>Leucogyrophana</taxon>
    </lineage>
</organism>
<dbReference type="OrthoDB" id="2608976at2759"/>
<protein>
    <submittedName>
        <fullName evidence="2">Uncharacterized protein</fullName>
    </submittedName>
</protein>
<dbReference type="Proteomes" id="UP000053820">
    <property type="component" value="Unassembled WGS sequence"/>
</dbReference>
<feature type="compositionally biased region" description="Polar residues" evidence="1">
    <location>
        <begin position="81"/>
        <end position="92"/>
    </location>
</feature>
<gene>
    <name evidence="2" type="ORF">HYDPIDRAFT_113148</name>
</gene>
<evidence type="ECO:0000313" key="3">
    <source>
        <dbReference type="Proteomes" id="UP000053820"/>
    </source>
</evidence>
<accession>A0A0C9VDS7</accession>
<feature type="compositionally biased region" description="Basic and acidic residues" evidence="1">
    <location>
        <begin position="60"/>
        <end position="77"/>
    </location>
</feature>
<name>A0A0C9VDS7_9AGAM</name>
<reference evidence="2 3" key="1">
    <citation type="submission" date="2014-04" db="EMBL/GenBank/DDBJ databases">
        <title>Evolutionary Origins and Diversification of the Mycorrhizal Mutualists.</title>
        <authorList>
            <consortium name="DOE Joint Genome Institute"/>
            <consortium name="Mycorrhizal Genomics Consortium"/>
            <person name="Kohler A."/>
            <person name="Kuo A."/>
            <person name="Nagy L.G."/>
            <person name="Floudas D."/>
            <person name="Copeland A."/>
            <person name="Barry K.W."/>
            <person name="Cichocki N."/>
            <person name="Veneault-Fourrey C."/>
            <person name="LaButti K."/>
            <person name="Lindquist E.A."/>
            <person name="Lipzen A."/>
            <person name="Lundell T."/>
            <person name="Morin E."/>
            <person name="Murat C."/>
            <person name="Riley R."/>
            <person name="Ohm R."/>
            <person name="Sun H."/>
            <person name="Tunlid A."/>
            <person name="Henrissat B."/>
            <person name="Grigoriev I.V."/>
            <person name="Hibbett D.S."/>
            <person name="Martin F."/>
        </authorList>
    </citation>
    <scope>NUCLEOTIDE SEQUENCE [LARGE SCALE GENOMIC DNA]</scope>
    <source>
        <strain evidence="2 3">MD-312</strain>
    </source>
</reference>
<keyword evidence="3" id="KW-1185">Reference proteome</keyword>
<evidence type="ECO:0000256" key="1">
    <source>
        <dbReference type="SAM" id="MobiDB-lite"/>
    </source>
</evidence>
<dbReference type="AlphaFoldDB" id="A0A0C9VDS7"/>
<dbReference type="EMBL" id="KN839850">
    <property type="protein sequence ID" value="KIJ63649.1"/>
    <property type="molecule type" value="Genomic_DNA"/>
</dbReference>
<proteinExistence type="predicted"/>
<dbReference type="HOGENOM" id="CLU_169130_1_0_1"/>
<sequence length="98" mass="10436">MSAVEADAGIFGCCCVCIVASLQTWCNLHAFGADTKCCGGPRGCCHSCFSSSFDEDDFDERMKQDQARKQGDVDKPVDSQPAPSQGMSVTDNTKSDNA</sequence>